<organism evidence="2 3">
    <name type="scientific">Portunus trituberculatus</name>
    <name type="common">Swimming crab</name>
    <name type="synonym">Neptunus trituberculatus</name>
    <dbReference type="NCBI Taxonomy" id="210409"/>
    <lineage>
        <taxon>Eukaryota</taxon>
        <taxon>Metazoa</taxon>
        <taxon>Ecdysozoa</taxon>
        <taxon>Arthropoda</taxon>
        <taxon>Crustacea</taxon>
        <taxon>Multicrustacea</taxon>
        <taxon>Malacostraca</taxon>
        <taxon>Eumalacostraca</taxon>
        <taxon>Eucarida</taxon>
        <taxon>Decapoda</taxon>
        <taxon>Pleocyemata</taxon>
        <taxon>Brachyura</taxon>
        <taxon>Eubrachyura</taxon>
        <taxon>Portunoidea</taxon>
        <taxon>Portunidae</taxon>
        <taxon>Portuninae</taxon>
        <taxon>Portunus</taxon>
    </lineage>
</organism>
<feature type="region of interest" description="Disordered" evidence="1">
    <location>
        <begin position="1"/>
        <end position="59"/>
    </location>
</feature>
<comment type="caution">
    <text evidence="2">The sequence shown here is derived from an EMBL/GenBank/DDBJ whole genome shotgun (WGS) entry which is preliminary data.</text>
</comment>
<dbReference type="AlphaFoldDB" id="A0A5B7IE12"/>
<name>A0A5B7IE12_PORTR</name>
<sequence length="59" mass="6588">MVVQALSSGSWSWRRRVVRQPRTPATKGHTDSECPSASRGQKPKGRGLAKGKKKKKRKD</sequence>
<evidence type="ECO:0000313" key="3">
    <source>
        <dbReference type="Proteomes" id="UP000324222"/>
    </source>
</evidence>
<evidence type="ECO:0000256" key="1">
    <source>
        <dbReference type="SAM" id="MobiDB-lite"/>
    </source>
</evidence>
<protein>
    <submittedName>
        <fullName evidence="2">Uncharacterized protein</fullName>
    </submittedName>
</protein>
<gene>
    <name evidence="2" type="ORF">E2C01_075083</name>
</gene>
<keyword evidence="3" id="KW-1185">Reference proteome</keyword>
<accession>A0A5B7IE12</accession>
<dbReference type="Proteomes" id="UP000324222">
    <property type="component" value="Unassembled WGS sequence"/>
</dbReference>
<proteinExistence type="predicted"/>
<dbReference type="EMBL" id="VSRR010054203">
    <property type="protein sequence ID" value="MPC80503.1"/>
    <property type="molecule type" value="Genomic_DNA"/>
</dbReference>
<evidence type="ECO:0000313" key="2">
    <source>
        <dbReference type="EMBL" id="MPC80503.1"/>
    </source>
</evidence>
<reference evidence="2 3" key="1">
    <citation type="submission" date="2019-05" db="EMBL/GenBank/DDBJ databases">
        <title>Another draft genome of Portunus trituberculatus and its Hox gene families provides insights of decapod evolution.</title>
        <authorList>
            <person name="Jeong J.-H."/>
            <person name="Song I."/>
            <person name="Kim S."/>
            <person name="Choi T."/>
            <person name="Kim D."/>
            <person name="Ryu S."/>
            <person name="Kim W."/>
        </authorList>
    </citation>
    <scope>NUCLEOTIDE SEQUENCE [LARGE SCALE GENOMIC DNA]</scope>
    <source>
        <tissue evidence="2">Muscle</tissue>
    </source>
</reference>
<feature type="compositionally biased region" description="Basic residues" evidence="1">
    <location>
        <begin position="41"/>
        <end position="59"/>
    </location>
</feature>